<comment type="function">
    <text evidence="1">PPIases accelerate the folding of proteins. It catalyzes the cis-trans isomerization of proline imidic peptide bonds in oligopeptides.</text>
</comment>
<sequence>MPIFRTAAVAAAIGLTLAGCVARENPSSAPATDDFPTAASEEDPGSSTDSGSDSGAGATEGDCGFTADQSGQEPAVGLPPDEGPVAATTLSLTTSAGPLAITLDAERAPCTVQSMAFLAGEGFFDGTNCHRLTTSPGLQVLQCGDPAGDGSGGPGYVVPDEFPTDLPPAADGTNVTYQRGVVAMANAGPGTTGSQFFLVYGDSTLPPEYTVFGTMDAASLGTLDQVAAGGVDGGAQDGAPVTPVAIESAKVA</sequence>
<dbReference type="InterPro" id="IPR002130">
    <property type="entry name" value="Cyclophilin-type_PPIase_dom"/>
</dbReference>
<feature type="signal peptide" evidence="3">
    <location>
        <begin position="1"/>
        <end position="22"/>
    </location>
</feature>
<evidence type="ECO:0000313" key="6">
    <source>
        <dbReference type="Proteomes" id="UP000520767"/>
    </source>
</evidence>
<accession>A0A7W7Q8E8</accession>
<protein>
    <submittedName>
        <fullName evidence="5">Cyclophilin family peptidyl-prolyl cis-trans isomerase</fullName>
    </submittedName>
</protein>
<dbReference type="PROSITE" id="PS51257">
    <property type="entry name" value="PROKAR_LIPOPROTEIN"/>
    <property type="match status" value="1"/>
</dbReference>
<feature type="compositionally biased region" description="Low complexity" evidence="2">
    <location>
        <begin position="45"/>
        <end position="62"/>
    </location>
</feature>
<evidence type="ECO:0000256" key="2">
    <source>
        <dbReference type="SAM" id="MobiDB-lite"/>
    </source>
</evidence>
<organism evidence="5 6">
    <name type="scientific">Actinophytocola algeriensis</name>
    <dbReference type="NCBI Taxonomy" id="1768010"/>
    <lineage>
        <taxon>Bacteria</taxon>
        <taxon>Bacillati</taxon>
        <taxon>Actinomycetota</taxon>
        <taxon>Actinomycetes</taxon>
        <taxon>Pseudonocardiales</taxon>
        <taxon>Pseudonocardiaceae</taxon>
    </lineage>
</organism>
<dbReference type="EMBL" id="JACHJQ010000005">
    <property type="protein sequence ID" value="MBB4908950.1"/>
    <property type="molecule type" value="Genomic_DNA"/>
</dbReference>
<dbReference type="GO" id="GO:0003755">
    <property type="term" value="F:peptidyl-prolyl cis-trans isomerase activity"/>
    <property type="evidence" value="ECO:0007669"/>
    <property type="project" value="InterPro"/>
</dbReference>
<dbReference type="SUPFAM" id="SSF50891">
    <property type="entry name" value="Cyclophilin-like"/>
    <property type="match status" value="1"/>
</dbReference>
<dbReference type="Gene3D" id="2.40.100.10">
    <property type="entry name" value="Cyclophilin-like"/>
    <property type="match status" value="1"/>
</dbReference>
<feature type="domain" description="PPIase cyclophilin-type" evidence="4">
    <location>
        <begin position="94"/>
        <end position="251"/>
    </location>
</feature>
<dbReference type="InterPro" id="IPR044666">
    <property type="entry name" value="Cyclophilin_A-like"/>
</dbReference>
<comment type="caution">
    <text evidence="5">The sequence shown here is derived from an EMBL/GenBank/DDBJ whole genome shotgun (WGS) entry which is preliminary data.</text>
</comment>
<evidence type="ECO:0000313" key="5">
    <source>
        <dbReference type="EMBL" id="MBB4908950.1"/>
    </source>
</evidence>
<evidence type="ECO:0000256" key="3">
    <source>
        <dbReference type="SAM" id="SignalP"/>
    </source>
</evidence>
<keyword evidence="6" id="KW-1185">Reference proteome</keyword>
<gene>
    <name evidence="5" type="ORF">FHR82_005203</name>
</gene>
<dbReference type="InterPro" id="IPR029000">
    <property type="entry name" value="Cyclophilin-like_dom_sf"/>
</dbReference>
<dbReference type="Pfam" id="PF00160">
    <property type="entry name" value="Pro_isomerase"/>
    <property type="match status" value="1"/>
</dbReference>
<dbReference type="RefSeq" id="WP_311771271.1">
    <property type="nucleotide sequence ID" value="NZ_JACHJQ010000005.1"/>
</dbReference>
<evidence type="ECO:0000256" key="1">
    <source>
        <dbReference type="ARBA" id="ARBA00002388"/>
    </source>
</evidence>
<name>A0A7W7Q8E8_9PSEU</name>
<dbReference type="PANTHER" id="PTHR45625">
    <property type="entry name" value="PEPTIDYL-PROLYL CIS-TRANS ISOMERASE-RELATED"/>
    <property type="match status" value="1"/>
</dbReference>
<proteinExistence type="predicted"/>
<evidence type="ECO:0000259" key="4">
    <source>
        <dbReference type="PROSITE" id="PS50072"/>
    </source>
</evidence>
<feature type="chain" id="PRO_5038931137" evidence="3">
    <location>
        <begin position="23"/>
        <end position="252"/>
    </location>
</feature>
<reference evidence="5 6" key="1">
    <citation type="submission" date="2020-08" db="EMBL/GenBank/DDBJ databases">
        <title>Genomic Encyclopedia of Type Strains, Phase III (KMG-III): the genomes of soil and plant-associated and newly described type strains.</title>
        <authorList>
            <person name="Whitman W."/>
        </authorList>
    </citation>
    <scope>NUCLEOTIDE SEQUENCE [LARGE SCALE GENOMIC DNA]</scope>
    <source>
        <strain evidence="5 6">CECT 8960</strain>
    </source>
</reference>
<keyword evidence="3" id="KW-0732">Signal</keyword>
<dbReference type="CDD" id="cd00317">
    <property type="entry name" value="cyclophilin"/>
    <property type="match status" value="1"/>
</dbReference>
<feature type="region of interest" description="Disordered" evidence="2">
    <location>
        <begin position="24"/>
        <end position="86"/>
    </location>
</feature>
<dbReference type="Proteomes" id="UP000520767">
    <property type="component" value="Unassembled WGS sequence"/>
</dbReference>
<keyword evidence="5" id="KW-0413">Isomerase</keyword>
<dbReference type="AlphaFoldDB" id="A0A7W7Q8E8"/>
<dbReference type="PROSITE" id="PS50072">
    <property type="entry name" value="CSA_PPIASE_2"/>
    <property type="match status" value="1"/>
</dbReference>
<dbReference type="PANTHER" id="PTHR45625:SF3">
    <property type="entry name" value="PEPTIDYL-PROLYL CIS-TRANS ISOMERASE B-RELATED"/>
    <property type="match status" value="1"/>
</dbReference>